<gene>
    <name evidence="5" type="ORF">pipiens_010565</name>
</gene>
<reference evidence="5 6" key="1">
    <citation type="submission" date="2024-05" db="EMBL/GenBank/DDBJ databases">
        <title>Culex pipiens pipiens assembly and annotation.</title>
        <authorList>
            <person name="Alout H."/>
            <person name="Durand T."/>
        </authorList>
    </citation>
    <scope>NUCLEOTIDE SEQUENCE [LARGE SCALE GENOMIC DNA]</scope>
    <source>
        <strain evidence="5">HA-2024</strain>
        <tissue evidence="5">Whole body</tissue>
    </source>
</reference>
<dbReference type="InterPro" id="IPR012677">
    <property type="entry name" value="Nucleotide-bd_a/b_plait_sf"/>
</dbReference>
<evidence type="ECO:0000256" key="2">
    <source>
        <dbReference type="PROSITE-ProRule" id="PRU00176"/>
    </source>
</evidence>
<dbReference type="PANTHER" id="PTHR48025">
    <property type="entry name" value="OS02G0815200 PROTEIN"/>
    <property type="match status" value="1"/>
</dbReference>
<feature type="compositionally biased region" description="Polar residues" evidence="3">
    <location>
        <begin position="261"/>
        <end position="270"/>
    </location>
</feature>
<feature type="compositionally biased region" description="Gly residues" evidence="3">
    <location>
        <begin position="198"/>
        <end position="215"/>
    </location>
</feature>
<dbReference type="SMART" id="SM00360">
    <property type="entry name" value="RRM"/>
    <property type="match status" value="1"/>
</dbReference>
<sequence length="294" mass="29542">MQRNKIFVGSLPPGTKPEEIRAMFENYGVVTECDVMNRCAFVHMQSSDMAENAIAALHNSAFKGATINVEHGRSKNPGDGGGRGGGGGGGFRGGPRGAGGGGGGRGGFRQDGQERSGGGGPMRNNRGGFRNQPYGGGGGGRGGYEGGQGGGYRGGFNRGGGGGGGGGDNYRNSGSRFSHSSPGQFNSEDRRGFALPNEGGGAGRYGGGGVGGGPPARGNSGLAISAQNDPYARRVPAPAAGGGPGYGGRGGYNQGNGTGNFHSSNYNQSFPPLGSEPPRVNRGPPPQHQQRWAQ</sequence>
<feature type="compositionally biased region" description="Gly residues" evidence="3">
    <location>
        <begin position="240"/>
        <end position="258"/>
    </location>
</feature>
<feature type="compositionally biased region" description="Polar residues" evidence="3">
    <location>
        <begin position="177"/>
        <end position="186"/>
    </location>
</feature>
<dbReference type="GO" id="GO:0003723">
    <property type="term" value="F:RNA binding"/>
    <property type="evidence" value="ECO:0007669"/>
    <property type="project" value="UniProtKB-UniRule"/>
</dbReference>
<feature type="domain" description="RRM" evidence="4">
    <location>
        <begin position="4"/>
        <end position="74"/>
    </location>
</feature>
<dbReference type="Proteomes" id="UP001562425">
    <property type="component" value="Unassembled WGS sequence"/>
</dbReference>
<dbReference type="InterPro" id="IPR050502">
    <property type="entry name" value="Euk_RNA-bind_prot"/>
</dbReference>
<evidence type="ECO:0000256" key="3">
    <source>
        <dbReference type="SAM" id="MobiDB-lite"/>
    </source>
</evidence>
<comment type="caution">
    <text evidence="5">The sequence shown here is derived from an EMBL/GenBank/DDBJ whole genome shotgun (WGS) entry which is preliminary data.</text>
</comment>
<dbReference type="PANTHER" id="PTHR48025:SF26">
    <property type="entry name" value="HETEROGENEOUS NUCLEAR RIBONUCLEOPROTEIN M-RELATED"/>
    <property type="match status" value="1"/>
</dbReference>
<dbReference type="Pfam" id="PF00076">
    <property type="entry name" value="RRM_1"/>
    <property type="match status" value="1"/>
</dbReference>
<evidence type="ECO:0000313" key="5">
    <source>
        <dbReference type="EMBL" id="KAL1396346.1"/>
    </source>
</evidence>
<keyword evidence="1 2" id="KW-0694">RNA-binding</keyword>
<dbReference type="SUPFAM" id="SSF54928">
    <property type="entry name" value="RNA-binding domain, RBD"/>
    <property type="match status" value="1"/>
</dbReference>
<keyword evidence="6" id="KW-1185">Reference proteome</keyword>
<feature type="compositionally biased region" description="Gly residues" evidence="3">
    <location>
        <begin position="78"/>
        <end position="121"/>
    </location>
</feature>
<evidence type="ECO:0000256" key="1">
    <source>
        <dbReference type="ARBA" id="ARBA00022884"/>
    </source>
</evidence>
<evidence type="ECO:0000259" key="4">
    <source>
        <dbReference type="PROSITE" id="PS50102"/>
    </source>
</evidence>
<feature type="compositionally biased region" description="Low complexity" evidence="3">
    <location>
        <begin position="122"/>
        <end position="133"/>
    </location>
</feature>
<evidence type="ECO:0000313" key="6">
    <source>
        <dbReference type="Proteomes" id="UP001562425"/>
    </source>
</evidence>
<dbReference type="InterPro" id="IPR035979">
    <property type="entry name" value="RBD_domain_sf"/>
</dbReference>
<feature type="region of interest" description="Disordered" evidence="3">
    <location>
        <begin position="69"/>
        <end position="294"/>
    </location>
</feature>
<organism evidence="5 6">
    <name type="scientific">Culex pipiens pipiens</name>
    <name type="common">Northern house mosquito</name>
    <dbReference type="NCBI Taxonomy" id="38569"/>
    <lineage>
        <taxon>Eukaryota</taxon>
        <taxon>Metazoa</taxon>
        <taxon>Ecdysozoa</taxon>
        <taxon>Arthropoda</taxon>
        <taxon>Hexapoda</taxon>
        <taxon>Insecta</taxon>
        <taxon>Pterygota</taxon>
        <taxon>Neoptera</taxon>
        <taxon>Endopterygota</taxon>
        <taxon>Diptera</taxon>
        <taxon>Nematocera</taxon>
        <taxon>Culicoidea</taxon>
        <taxon>Culicidae</taxon>
        <taxon>Culicinae</taxon>
        <taxon>Culicini</taxon>
        <taxon>Culex</taxon>
        <taxon>Culex</taxon>
    </lineage>
</organism>
<name>A0ABD1D9M9_CULPP</name>
<dbReference type="PROSITE" id="PS50102">
    <property type="entry name" value="RRM"/>
    <property type="match status" value="1"/>
</dbReference>
<dbReference type="AlphaFoldDB" id="A0ABD1D9M9"/>
<proteinExistence type="predicted"/>
<dbReference type="InterPro" id="IPR000504">
    <property type="entry name" value="RRM_dom"/>
</dbReference>
<dbReference type="EMBL" id="JBEHCU010006738">
    <property type="protein sequence ID" value="KAL1396346.1"/>
    <property type="molecule type" value="Genomic_DNA"/>
</dbReference>
<accession>A0ABD1D9M9</accession>
<dbReference type="CDD" id="cd12343">
    <property type="entry name" value="RRM1_2_CoAA_like"/>
    <property type="match status" value="1"/>
</dbReference>
<feature type="compositionally biased region" description="Gly residues" evidence="3">
    <location>
        <begin position="134"/>
        <end position="168"/>
    </location>
</feature>
<protein>
    <recommendedName>
        <fullName evidence="4">RRM domain-containing protein</fullName>
    </recommendedName>
</protein>
<dbReference type="Gene3D" id="3.30.70.330">
    <property type="match status" value="1"/>
</dbReference>